<protein>
    <submittedName>
        <fullName evidence="2">Transcriptional regulator</fullName>
    </submittedName>
</protein>
<keyword evidence="3" id="KW-1185">Reference proteome</keyword>
<accession>A0A844XFN9</accession>
<dbReference type="GO" id="GO:0008270">
    <property type="term" value="F:zinc ion binding"/>
    <property type="evidence" value="ECO:0007669"/>
    <property type="project" value="InterPro"/>
</dbReference>
<dbReference type="Proteomes" id="UP000461409">
    <property type="component" value="Unassembled WGS sequence"/>
</dbReference>
<dbReference type="RefSeq" id="WP_160486068.1">
    <property type="nucleotide sequence ID" value="NZ_WUBR01000002.1"/>
</dbReference>
<dbReference type="Pfam" id="PF05443">
    <property type="entry name" value="ROS_MUCR"/>
    <property type="match status" value="1"/>
</dbReference>
<dbReference type="AlphaFoldDB" id="A0A844XFN9"/>
<proteinExistence type="inferred from homology"/>
<reference evidence="2 3" key="1">
    <citation type="submission" date="2019-12" db="EMBL/GenBank/DDBJ databases">
        <authorList>
            <person name="Lee S.D."/>
        </authorList>
    </citation>
    <scope>NUCLEOTIDE SEQUENCE [LARGE SCALE GENOMIC DNA]</scope>
    <source>
        <strain evidence="2 3">GH3-10</strain>
    </source>
</reference>
<name>A0A844XFN9_9SPHN</name>
<organism evidence="2 3">
    <name type="scientific">Aurantiacibacter rhizosphaerae</name>
    <dbReference type="NCBI Taxonomy" id="2691582"/>
    <lineage>
        <taxon>Bacteria</taxon>
        <taxon>Pseudomonadati</taxon>
        <taxon>Pseudomonadota</taxon>
        <taxon>Alphaproteobacteria</taxon>
        <taxon>Sphingomonadales</taxon>
        <taxon>Erythrobacteraceae</taxon>
        <taxon>Aurantiacibacter</taxon>
    </lineage>
</organism>
<dbReference type="Gene3D" id="1.10.10.1550">
    <property type="entry name" value="ROS/MUCR transcriptional regulator protein"/>
    <property type="match status" value="1"/>
</dbReference>
<dbReference type="InterPro" id="IPR041920">
    <property type="entry name" value="ROS/MUCR_sf"/>
</dbReference>
<evidence type="ECO:0000256" key="1">
    <source>
        <dbReference type="ARBA" id="ARBA00007031"/>
    </source>
</evidence>
<dbReference type="InterPro" id="IPR008807">
    <property type="entry name" value="ROS_MUCR"/>
</dbReference>
<evidence type="ECO:0000313" key="2">
    <source>
        <dbReference type="EMBL" id="MWV28472.1"/>
    </source>
</evidence>
<sequence length="144" mass="15998">MDNIETGANEMLITLTADIVTAHVANSNVDGETLPSLIQNVYGALATLGTEEAVEDRPEPAVSVRASVKNDHLVCLEDGKKMKMLKRHLMTDHGMTPEDYRERWNLPADYPMVAPDYAEKRRELAKKIGLGRKPGQKRGRKKAS</sequence>
<dbReference type="EMBL" id="WUBR01000002">
    <property type="protein sequence ID" value="MWV28472.1"/>
    <property type="molecule type" value="Genomic_DNA"/>
</dbReference>
<dbReference type="GO" id="GO:0006355">
    <property type="term" value="P:regulation of DNA-templated transcription"/>
    <property type="evidence" value="ECO:0007669"/>
    <property type="project" value="InterPro"/>
</dbReference>
<dbReference type="GO" id="GO:0003677">
    <property type="term" value="F:DNA binding"/>
    <property type="evidence" value="ECO:0007669"/>
    <property type="project" value="InterPro"/>
</dbReference>
<comment type="similarity">
    <text evidence="1">Belongs to the ros/MucR family.</text>
</comment>
<evidence type="ECO:0000313" key="3">
    <source>
        <dbReference type="Proteomes" id="UP000461409"/>
    </source>
</evidence>
<comment type="caution">
    <text evidence="2">The sequence shown here is derived from an EMBL/GenBank/DDBJ whole genome shotgun (WGS) entry which is preliminary data.</text>
</comment>
<gene>
    <name evidence="2" type="ORF">GRF63_11215</name>
</gene>
<reference evidence="2 3" key="2">
    <citation type="submission" date="2020-02" db="EMBL/GenBank/DDBJ databases">
        <title>Erythrobacter dongmakensis sp. nov., isolated from a tidal mudflat.</title>
        <authorList>
            <person name="Kim I.S."/>
        </authorList>
    </citation>
    <scope>NUCLEOTIDE SEQUENCE [LARGE SCALE GENOMIC DNA]</scope>
    <source>
        <strain evidence="2 3">GH3-10</strain>
    </source>
</reference>